<dbReference type="EMBL" id="WQMT02000007">
    <property type="protein sequence ID" value="KAG9221418.1"/>
    <property type="molecule type" value="Genomic_DNA"/>
</dbReference>
<evidence type="ECO:0000313" key="1">
    <source>
        <dbReference type="EMBL" id="KAG9221418.1"/>
    </source>
</evidence>
<accession>A0ACB7IUV7</accession>
<gene>
    <name evidence="1" type="ORF">CCMSSC00406_0008326</name>
</gene>
<keyword evidence="2" id="KW-1185">Reference proteome</keyword>
<comment type="caution">
    <text evidence="1">The sequence shown here is derived from an EMBL/GenBank/DDBJ whole genome shotgun (WGS) entry which is preliminary data.</text>
</comment>
<dbReference type="Proteomes" id="UP000824881">
    <property type="component" value="Unassembled WGS sequence"/>
</dbReference>
<sequence length="687" mass="76757">MSKIASNSRSSSNWLALKKTLPTKKSKDGKSKKVRSHKRQKTEDGSPPPEAGPSRITLDPPPSTPIDPPSTTAGDLKSALKAMVLGDIPYSDLQKQPGKYLALDCEMVGVGIDGSESSLARVSLVNYHGAVQLDEFVRQRERVVDYRTQYSGVRERDMVKAKPFEEIQTQVAELLKDKILVGHAVFNDLKALLLSHPRPQTLDTQYYAWKFQATKSKYIALRNLVKQELGLTIQGGEHSSVTDARATMAIFRLYKREWEKNLRPVTASSKKRKRDDDEDSTYDEETINGETVSTKGSPSKVQFPGGGRKGVSSGLSTVVRQQGKHAGRTTPKTTKQGWWKDLGIVSVMHRILGTLAAPYSWISPDKGLARAPFPFEVPTSATLSLSVPPPPTAMSTTDAPRDPSPPIDEGSGTPTQQEARKRPRLNLNADSGRERKRGKSMFGILLGTLNKAKIEDKERNASEAAKKRQLIEKRLQHKLQKETDSVRRAEEAKKDKTSATRKEEELQLKDSVFKLRRKRLPLLAHFLLTSDVISADASLSSNPLAPPPRTHPPPLYYLPAILTPEQEAFLVRRRSEVSPAAEKEWQEWKTQREEGVEELKQMRQRVAKEIDRTKDKDEEMAAVDDEKKTSENMHETAPTEPVKSLAEDVEMEVDDNITDVKSGNQTEQPKKDESVTMQGDDDDAVEY</sequence>
<protein>
    <submittedName>
        <fullName evidence="1">Uncharacterized protein</fullName>
    </submittedName>
</protein>
<name>A0ACB7IUV7_PLECO</name>
<proteinExistence type="predicted"/>
<organism evidence="1 2">
    <name type="scientific">Pleurotus cornucopiae</name>
    <name type="common">Cornucopia mushroom</name>
    <dbReference type="NCBI Taxonomy" id="5321"/>
    <lineage>
        <taxon>Eukaryota</taxon>
        <taxon>Fungi</taxon>
        <taxon>Dikarya</taxon>
        <taxon>Basidiomycota</taxon>
        <taxon>Agaricomycotina</taxon>
        <taxon>Agaricomycetes</taxon>
        <taxon>Agaricomycetidae</taxon>
        <taxon>Agaricales</taxon>
        <taxon>Pleurotineae</taxon>
        <taxon>Pleurotaceae</taxon>
        <taxon>Pleurotus</taxon>
    </lineage>
</organism>
<reference evidence="1 2" key="1">
    <citation type="journal article" date="2021" name="Appl. Environ. Microbiol.">
        <title>Genetic linkage and physical mapping for an oyster mushroom Pleurotus cornucopiae and QTL analysis for the trait cap color.</title>
        <authorList>
            <person name="Zhang Y."/>
            <person name="Gao W."/>
            <person name="Sonnenberg A."/>
            <person name="Chen Q."/>
            <person name="Zhang J."/>
            <person name="Huang C."/>
        </authorList>
    </citation>
    <scope>NUCLEOTIDE SEQUENCE [LARGE SCALE GENOMIC DNA]</scope>
    <source>
        <strain evidence="1">CCMSSC00406</strain>
    </source>
</reference>
<evidence type="ECO:0000313" key="2">
    <source>
        <dbReference type="Proteomes" id="UP000824881"/>
    </source>
</evidence>